<evidence type="ECO:0000313" key="2">
    <source>
        <dbReference type="Proteomes" id="UP000186609"/>
    </source>
</evidence>
<dbReference type="STRING" id="1842727.RD110_10905"/>
<gene>
    <name evidence="1" type="ORF">RD110_10905</name>
</gene>
<dbReference type="Proteomes" id="UP000186609">
    <property type="component" value="Chromosome"/>
</dbReference>
<dbReference type="RefSeq" id="WP_076199357.1">
    <property type="nucleotide sequence ID" value="NZ_CP019236.1"/>
</dbReference>
<evidence type="ECO:0000313" key="1">
    <source>
        <dbReference type="EMBL" id="APW37636.1"/>
    </source>
</evidence>
<dbReference type="EMBL" id="CP019236">
    <property type="protein sequence ID" value="APW37636.1"/>
    <property type="molecule type" value="Genomic_DNA"/>
</dbReference>
<dbReference type="KEGG" id="rhy:RD110_10905"/>
<accession>A0A1P8JV33</accession>
<proteinExistence type="predicted"/>
<keyword evidence="2" id="KW-1185">Reference proteome</keyword>
<reference evidence="1 2" key="1">
    <citation type="submission" date="2017-01" db="EMBL/GenBank/DDBJ databases">
        <authorList>
            <person name="Mah S.A."/>
            <person name="Swanson W.J."/>
            <person name="Moy G.W."/>
            <person name="Vacquier V.D."/>
        </authorList>
    </citation>
    <scope>NUCLEOTIDE SEQUENCE [LARGE SCALE GENOMIC DNA]</scope>
    <source>
        <strain evidence="1 2">DCY110</strain>
    </source>
</reference>
<organism evidence="1 2">
    <name type="scientific">Rhodoferax koreensis</name>
    <dbReference type="NCBI Taxonomy" id="1842727"/>
    <lineage>
        <taxon>Bacteria</taxon>
        <taxon>Pseudomonadati</taxon>
        <taxon>Pseudomonadota</taxon>
        <taxon>Betaproteobacteria</taxon>
        <taxon>Burkholderiales</taxon>
        <taxon>Comamonadaceae</taxon>
        <taxon>Rhodoferax</taxon>
    </lineage>
</organism>
<name>A0A1P8JV33_9BURK</name>
<dbReference type="AlphaFoldDB" id="A0A1P8JV33"/>
<protein>
    <submittedName>
        <fullName evidence="1">Uncharacterized protein</fullName>
    </submittedName>
</protein>
<sequence length="99" mass="11190">MTTPIKRYDLYGANPYTGMPDANLEPLGEWVRHTDHLAAVEAAVKAEREAILKELVRRERKHGDAKYTQVTEGRMWGVKEAIELISARSQPMSQPKEGV</sequence>